<reference evidence="2" key="1">
    <citation type="submission" date="2024-07" db="EMBL/GenBank/DDBJ databases">
        <authorList>
            <person name="Yu S.T."/>
        </authorList>
    </citation>
    <scope>NUCLEOTIDE SEQUENCE</scope>
    <source>
        <strain evidence="2">R21</strain>
    </source>
</reference>
<sequence>MTETRHSASVVSETQLEVRSGWCAALPNLCARQSRDGGSELGSTDASTTDCAARTAGASPSSQCGITEPGTACLTCTGRSPTTTTGHHVLAPAGLRQNLAHRLTGDHEPLPHPLRLPQLGLESLHPLPSGALTLRQQPHHRRHPGTSTEETTPRPLPPKHHPYT</sequence>
<protein>
    <submittedName>
        <fullName evidence="2">Uncharacterized protein</fullName>
    </submittedName>
</protein>
<gene>
    <name evidence="2" type="ORF">AB5J56_44630</name>
</gene>
<dbReference type="AlphaFoldDB" id="A0AB39PN81"/>
<feature type="region of interest" description="Disordered" evidence="1">
    <location>
        <begin position="104"/>
        <end position="164"/>
    </location>
</feature>
<evidence type="ECO:0000256" key="1">
    <source>
        <dbReference type="SAM" id="MobiDB-lite"/>
    </source>
</evidence>
<name>A0AB39PN81_9ACTN</name>
<organism evidence="2">
    <name type="scientific">Streptomyces sp. R21</name>
    <dbReference type="NCBI Taxonomy" id="3238627"/>
    <lineage>
        <taxon>Bacteria</taxon>
        <taxon>Bacillati</taxon>
        <taxon>Actinomycetota</taxon>
        <taxon>Actinomycetes</taxon>
        <taxon>Kitasatosporales</taxon>
        <taxon>Streptomycetaceae</taxon>
        <taxon>Streptomyces</taxon>
    </lineage>
</organism>
<proteinExistence type="predicted"/>
<dbReference type="EMBL" id="CP163435">
    <property type="protein sequence ID" value="XDQ31356.1"/>
    <property type="molecule type" value="Genomic_DNA"/>
</dbReference>
<dbReference type="RefSeq" id="WP_369242185.1">
    <property type="nucleotide sequence ID" value="NZ_CP163435.1"/>
</dbReference>
<accession>A0AB39PN81</accession>
<evidence type="ECO:0000313" key="2">
    <source>
        <dbReference type="EMBL" id="XDQ31356.1"/>
    </source>
</evidence>